<dbReference type="SUPFAM" id="SSF118215">
    <property type="entry name" value="Proton glutamate symport protein"/>
    <property type="match status" value="1"/>
</dbReference>
<protein>
    <submittedName>
        <fullName evidence="8">Dicarboxylate/amino acid:cation symporter</fullName>
    </submittedName>
</protein>
<dbReference type="GO" id="GO:0015293">
    <property type="term" value="F:symporter activity"/>
    <property type="evidence" value="ECO:0007669"/>
    <property type="project" value="UniProtKB-KW"/>
</dbReference>
<evidence type="ECO:0000256" key="1">
    <source>
        <dbReference type="ARBA" id="ARBA00004651"/>
    </source>
</evidence>
<dbReference type="Gene3D" id="1.10.3860.10">
    <property type="entry name" value="Sodium:dicarboxylate symporter"/>
    <property type="match status" value="1"/>
</dbReference>
<keyword evidence="5 7" id="KW-1133">Transmembrane helix</keyword>
<organism evidence="8 9">
    <name type="scientific">Tumidithrix elongata BACA0141</name>
    <dbReference type="NCBI Taxonomy" id="2716417"/>
    <lineage>
        <taxon>Bacteria</taxon>
        <taxon>Bacillati</taxon>
        <taxon>Cyanobacteriota</taxon>
        <taxon>Cyanophyceae</taxon>
        <taxon>Pseudanabaenales</taxon>
        <taxon>Pseudanabaenaceae</taxon>
        <taxon>Tumidithrix</taxon>
        <taxon>Tumidithrix elongata</taxon>
    </lineage>
</organism>
<feature type="transmembrane region" description="Helical" evidence="7">
    <location>
        <begin position="215"/>
        <end position="240"/>
    </location>
</feature>
<evidence type="ECO:0000256" key="7">
    <source>
        <dbReference type="SAM" id="Phobius"/>
    </source>
</evidence>
<keyword evidence="9" id="KW-1185">Reference proteome</keyword>
<evidence type="ECO:0000256" key="3">
    <source>
        <dbReference type="ARBA" id="ARBA00022475"/>
    </source>
</evidence>
<dbReference type="InterPro" id="IPR001991">
    <property type="entry name" value="Na-dicarboxylate_symporter"/>
</dbReference>
<evidence type="ECO:0000256" key="2">
    <source>
        <dbReference type="ARBA" id="ARBA00022448"/>
    </source>
</evidence>
<dbReference type="Proteomes" id="UP001333818">
    <property type="component" value="Unassembled WGS sequence"/>
</dbReference>
<keyword evidence="6 7" id="KW-0472">Membrane</keyword>
<proteinExistence type="predicted"/>
<gene>
    <name evidence="8" type="ORF">V2H45_20780</name>
</gene>
<evidence type="ECO:0000256" key="6">
    <source>
        <dbReference type="ARBA" id="ARBA00023136"/>
    </source>
</evidence>
<reference evidence="8" key="1">
    <citation type="submission" date="2024-01" db="EMBL/GenBank/DDBJ databases">
        <title>Bank of Algae and Cyanobacteria of the Azores (BACA) strain genomes.</title>
        <authorList>
            <person name="Luz R."/>
            <person name="Cordeiro R."/>
            <person name="Fonseca A."/>
            <person name="Goncalves V."/>
        </authorList>
    </citation>
    <scope>NUCLEOTIDE SEQUENCE</scope>
    <source>
        <strain evidence="8">BACA0141</strain>
    </source>
</reference>
<dbReference type="PRINTS" id="PR00173">
    <property type="entry name" value="EDTRNSPORT"/>
</dbReference>
<dbReference type="GO" id="GO:0005886">
    <property type="term" value="C:plasma membrane"/>
    <property type="evidence" value="ECO:0007669"/>
    <property type="project" value="UniProtKB-SubCell"/>
</dbReference>
<evidence type="ECO:0000256" key="4">
    <source>
        <dbReference type="ARBA" id="ARBA00022692"/>
    </source>
</evidence>
<dbReference type="RefSeq" id="WP_330485620.1">
    <property type="nucleotide sequence ID" value="NZ_JAZBJZ010000116.1"/>
</dbReference>
<feature type="transmembrane region" description="Helical" evidence="7">
    <location>
        <begin position="184"/>
        <end position="209"/>
    </location>
</feature>
<dbReference type="GO" id="GO:0006835">
    <property type="term" value="P:dicarboxylic acid transport"/>
    <property type="evidence" value="ECO:0007669"/>
    <property type="project" value="TreeGrafter"/>
</dbReference>
<accession>A0AAW9PUV4</accession>
<feature type="transmembrane region" description="Helical" evidence="7">
    <location>
        <begin position="36"/>
        <end position="62"/>
    </location>
</feature>
<dbReference type="EMBL" id="JAZBJZ010000116">
    <property type="protein sequence ID" value="MEE3719184.1"/>
    <property type="molecule type" value="Genomic_DNA"/>
</dbReference>
<dbReference type="Pfam" id="PF00375">
    <property type="entry name" value="SDF"/>
    <property type="match status" value="1"/>
</dbReference>
<dbReference type="PANTHER" id="PTHR42865">
    <property type="entry name" value="PROTON/GLUTAMATE-ASPARTATE SYMPORTER"/>
    <property type="match status" value="1"/>
</dbReference>
<dbReference type="AlphaFoldDB" id="A0AAW9PUV4"/>
<evidence type="ECO:0000313" key="8">
    <source>
        <dbReference type="EMBL" id="MEE3719184.1"/>
    </source>
</evidence>
<feature type="transmembrane region" description="Helical" evidence="7">
    <location>
        <begin position="146"/>
        <end position="163"/>
    </location>
</feature>
<evidence type="ECO:0000256" key="5">
    <source>
        <dbReference type="ARBA" id="ARBA00022989"/>
    </source>
</evidence>
<comment type="caution">
    <text evidence="8">The sequence shown here is derived from an EMBL/GenBank/DDBJ whole genome shotgun (WGS) entry which is preliminary data.</text>
</comment>
<keyword evidence="4 7" id="KW-0812">Transmembrane</keyword>
<dbReference type="PANTHER" id="PTHR42865:SF7">
    <property type="entry name" value="PROTON_GLUTAMATE-ASPARTATE SYMPORTER"/>
    <property type="match status" value="1"/>
</dbReference>
<name>A0AAW9PUV4_9CYAN</name>
<keyword evidence="2" id="KW-0813">Transport</keyword>
<dbReference type="InterPro" id="IPR036458">
    <property type="entry name" value="Na:dicarbo_symporter_sf"/>
</dbReference>
<evidence type="ECO:0000313" key="9">
    <source>
        <dbReference type="Proteomes" id="UP001333818"/>
    </source>
</evidence>
<feature type="transmembrane region" description="Helical" evidence="7">
    <location>
        <begin position="83"/>
        <end position="102"/>
    </location>
</feature>
<sequence length="418" mass="44086">MNLSTLILVALGVGIAFGTLLNTSFPESIALIDGYVLAPVGAGFLRLIQFVVVPIVFSSLLLGLTRIQGAGQVGRYAAKLMTSYVLTSFVSLCLGITTALVLQPGVGVTGFTLSGDSALVQAPSLVSWLVSLIPVNPLEALSQGNLLQIIFSAFLFGIGIQLAHEKSKPFMDFIESIYHISEKILSVILYVAPFGVFALISSVIATQGLALVARLLFYVLGLLLATSIMTVFYIIVLFILKADPIKFFRSLSQAMILGFGTASSNAVLPVLLQNIQENYGLREEIASFAIPLGTALKRDGAAILQGFNAIFIAQIYQIPLTPSLLMAIGVSSLLVSFSTPGVPGSALITMATVLSASGLPLEGIAVVAGIDRLTDGFKTVINVIGNSVNAIILSRWEAEQPILDQPLEVAIQASSNKG</sequence>
<comment type="subcellular location">
    <subcellularLocation>
        <location evidence="1">Cell membrane</location>
        <topology evidence="1">Multi-pass membrane protein</topology>
    </subcellularLocation>
</comment>
<keyword evidence="3" id="KW-1003">Cell membrane</keyword>